<evidence type="ECO:0000313" key="2">
    <source>
        <dbReference type="Proteomes" id="UP000635316"/>
    </source>
</evidence>
<dbReference type="Proteomes" id="UP000635316">
    <property type="component" value="Unassembled WGS sequence"/>
</dbReference>
<evidence type="ECO:0000313" key="1">
    <source>
        <dbReference type="EMBL" id="MBK1782650.1"/>
    </source>
</evidence>
<dbReference type="PANTHER" id="PTHR43664:SF1">
    <property type="entry name" value="BETA-METHYLMALYL-COA DEHYDRATASE"/>
    <property type="match status" value="1"/>
</dbReference>
<dbReference type="Gene3D" id="3.10.129.10">
    <property type="entry name" value="Hotdog Thioesterase"/>
    <property type="match status" value="1"/>
</dbReference>
<accession>A0ABS1EI18</accession>
<dbReference type="InterPro" id="IPR029069">
    <property type="entry name" value="HotDog_dom_sf"/>
</dbReference>
<reference evidence="1 2" key="1">
    <citation type="submission" date="2020-12" db="EMBL/GenBank/DDBJ databases">
        <authorList>
            <person name="Lu T."/>
            <person name="Wang Q."/>
            <person name="Han X."/>
        </authorList>
    </citation>
    <scope>NUCLEOTIDE SEQUENCE [LARGE SCALE GENOMIC DNA]</scope>
    <source>
        <strain evidence="1 2">WQ 585</strain>
    </source>
</reference>
<dbReference type="SUPFAM" id="SSF54637">
    <property type="entry name" value="Thioesterase/thiol ester dehydrase-isomerase"/>
    <property type="match status" value="1"/>
</dbReference>
<name>A0ABS1EI18_9BURK</name>
<dbReference type="EMBL" id="JAENGP010000030">
    <property type="protein sequence ID" value="MBK1782650.1"/>
    <property type="molecule type" value="Genomic_DNA"/>
</dbReference>
<comment type="caution">
    <text evidence="1">The sequence shown here is derived from an EMBL/GenBank/DDBJ whole genome shotgun (WGS) entry which is preliminary data.</text>
</comment>
<dbReference type="CDD" id="cd03441">
    <property type="entry name" value="R_hydratase_like"/>
    <property type="match status" value="1"/>
</dbReference>
<dbReference type="PANTHER" id="PTHR43664">
    <property type="entry name" value="MONOAMINE OXIDASE-RELATED"/>
    <property type="match status" value="1"/>
</dbReference>
<protein>
    <submittedName>
        <fullName evidence="1">MaoC family dehydratase</fullName>
    </submittedName>
</protein>
<dbReference type="RefSeq" id="WP_200239518.1">
    <property type="nucleotide sequence ID" value="NZ_JAENGP010000030.1"/>
</dbReference>
<dbReference type="InterPro" id="IPR052342">
    <property type="entry name" value="MCH/BMMD"/>
</dbReference>
<proteinExistence type="predicted"/>
<sequence length="165" mass="17844">MTKVKMIGHGFYWQDLNAGDEFVTFGRTVTETDLMNFITMTGMTEVIFTDQTHKGVLQGRVVPGALSYTLIEGLIVQGMIQGTGMALLELTKKLMAPVRVGDTIHGHISIESIRPTSKHGRAVVNSIVNIINQDGTVVITYTAKRLLAGDPGKAAVKEGQEESVA</sequence>
<keyword evidence="2" id="KW-1185">Reference proteome</keyword>
<gene>
    <name evidence="1" type="ORF">JHL22_15670</name>
</gene>
<organism evidence="1 2">
    <name type="scientific">Advenella mandrilli</name>
    <dbReference type="NCBI Taxonomy" id="2800330"/>
    <lineage>
        <taxon>Bacteria</taxon>
        <taxon>Pseudomonadati</taxon>
        <taxon>Pseudomonadota</taxon>
        <taxon>Betaproteobacteria</taxon>
        <taxon>Burkholderiales</taxon>
        <taxon>Alcaligenaceae</taxon>
    </lineage>
</organism>